<proteinExistence type="predicted"/>
<dbReference type="EMBL" id="BK015955">
    <property type="protein sequence ID" value="DAF86894.1"/>
    <property type="molecule type" value="Genomic_DNA"/>
</dbReference>
<evidence type="ECO:0000313" key="1">
    <source>
        <dbReference type="EMBL" id="DAF86894.1"/>
    </source>
</evidence>
<accession>A0A8S5TXF9</accession>
<protein>
    <submittedName>
        <fullName evidence="1">Terminase small subunit</fullName>
    </submittedName>
</protein>
<organism evidence="1">
    <name type="scientific">Siphoviridae sp. ctvBz3</name>
    <dbReference type="NCBI Taxonomy" id="2825720"/>
    <lineage>
        <taxon>Viruses</taxon>
        <taxon>Duplodnaviria</taxon>
        <taxon>Heunggongvirae</taxon>
        <taxon>Uroviricota</taxon>
        <taxon>Caudoviricetes</taxon>
    </lineage>
</organism>
<reference evidence="1" key="1">
    <citation type="journal article" date="2021" name="Proc. Natl. Acad. Sci. U.S.A.">
        <title>A Catalog of Tens of Thousands of Viruses from Human Metagenomes Reveals Hidden Associations with Chronic Diseases.</title>
        <authorList>
            <person name="Tisza M.J."/>
            <person name="Buck C.B."/>
        </authorList>
    </citation>
    <scope>NUCLEOTIDE SEQUENCE</scope>
    <source>
        <strain evidence="1">CtvBz3</strain>
    </source>
</reference>
<name>A0A8S5TXF9_9CAUD</name>
<sequence length="157" mass="17896">MAAPKGNQFWKLHSKHGRDTLFSTPDLMWEAACEYFQWCDDNPWRVVKNKTKGKIKEKEDSPTQRPYTLSGFLFYIGANNGYWSEFKSSQKYEAFSEVVSRIENIIETQQLEGAIVGAFNPSIIARKLGLAEKQDSTIKLKGSIPVIEFLKNGGVKR</sequence>
<dbReference type="Pfam" id="PF16677">
    <property type="entry name" value="GP3_package"/>
    <property type="match status" value="1"/>
</dbReference>
<dbReference type="InterPro" id="IPR032066">
    <property type="entry name" value="GP3_package"/>
</dbReference>
<dbReference type="Gene3D" id="1.10.132.80">
    <property type="match status" value="1"/>
</dbReference>